<evidence type="ECO:0000313" key="1">
    <source>
        <dbReference type="EMBL" id="QOD62192.1"/>
    </source>
</evidence>
<name>A0A7L8AJL4_9FLAO</name>
<gene>
    <name evidence="1" type="ORF">H9I45_07055</name>
</gene>
<dbReference type="Proteomes" id="UP000516764">
    <property type="component" value="Chromosome"/>
</dbReference>
<organism evidence="1 2">
    <name type="scientific">Polaribacter haliotis</name>
    <dbReference type="NCBI Taxonomy" id="1888915"/>
    <lineage>
        <taxon>Bacteria</taxon>
        <taxon>Pseudomonadati</taxon>
        <taxon>Bacteroidota</taxon>
        <taxon>Flavobacteriia</taxon>
        <taxon>Flavobacteriales</taxon>
        <taxon>Flavobacteriaceae</taxon>
    </lineage>
</organism>
<reference evidence="1 2" key="1">
    <citation type="journal article" date="2016" name="Int. J. Syst. Evol. Microbiol.">
        <title>Polaribacter haliotis sp. nov., isolated from the gut of abalone Haliotis discus hannai.</title>
        <authorList>
            <person name="Kim Y.O."/>
            <person name="Park I.S."/>
            <person name="Park S."/>
            <person name="Nam B.H."/>
            <person name="Park J.M."/>
            <person name="Kim D.G."/>
            <person name="Yoon J.H."/>
        </authorList>
    </citation>
    <scope>NUCLEOTIDE SEQUENCE [LARGE SCALE GENOMIC DNA]</scope>
    <source>
        <strain evidence="1 2">KCTC 52418</strain>
    </source>
</reference>
<dbReference type="EMBL" id="CP061813">
    <property type="protein sequence ID" value="QOD62192.1"/>
    <property type="molecule type" value="Genomic_DNA"/>
</dbReference>
<sequence length="162" mass="18930">MKTEKLKLTHTNPHNIFIPNLVYKPFADKKMSRVKVELIFNNIKLDFYAAIKKDKISGDYKMMISKQKQKELGLSLGDEFEIQLFEDTSKYGVEMPEELEAVLMSDCDAYEIFESFTAGKKRSIIYGVIRYKTSQQKIDKSLIMCENLKRGNHEPIKMFKLE</sequence>
<keyword evidence="2" id="KW-1185">Reference proteome</keyword>
<proteinExistence type="predicted"/>
<accession>A0A7L8AJL4</accession>
<dbReference type="AlphaFoldDB" id="A0A7L8AJL4"/>
<dbReference type="KEGG" id="phal:H9I45_07055"/>
<dbReference type="Pfam" id="PF13376">
    <property type="entry name" value="OmdA"/>
    <property type="match status" value="1"/>
</dbReference>
<dbReference type="RefSeq" id="WP_088354648.1">
    <property type="nucleotide sequence ID" value="NZ_CP061813.1"/>
</dbReference>
<dbReference type="OrthoDB" id="959664at2"/>
<protein>
    <submittedName>
        <fullName evidence="1">YdeI/OmpD-associated family protein</fullName>
    </submittedName>
</protein>
<evidence type="ECO:0000313" key="2">
    <source>
        <dbReference type="Proteomes" id="UP000516764"/>
    </source>
</evidence>